<dbReference type="RefSeq" id="WP_011422722.1">
    <property type="nucleotide sequence ID" value="NC_007760.1"/>
</dbReference>
<accession>Q2IFT3</accession>
<dbReference type="EMBL" id="CP000251">
    <property type="protein sequence ID" value="ABC83440.1"/>
    <property type="molecule type" value="Genomic_DNA"/>
</dbReference>
<keyword evidence="1" id="KW-0472">Membrane</keyword>
<gene>
    <name evidence="2" type="ordered locus">Adeh_3674</name>
</gene>
<evidence type="ECO:0000313" key="2">
    <source>
        <dbReference type="EMBL" id="ABC83440.1"/>
    </source>
</evidence>
<feature type="transmembrane region" description="Helical" evidence="1">
    <location>
        <begin position="31"/>
        <end position="52"/>
    </location>
</feature>
<feature type="transmembrane region" description="Helical" evidence="1">
    <location>
        <begin position="58"/>
        <end position="76"/>
    </location>
</feature>
<keyword evidence="1" id="KW-1133">Transmembrane helix</keyword>
<keyword evidence="1" id="KW-0812">Transmembrane</keyword>
<dbReference type="KEGG" id="ade:Adeh_3674"/>
<protein>
    <submittedName>
        <fullName evidence="2">Uncharacterized protein</fullName>
    </submittedName>
</protein>
<dbReference type="OrthoDB" id="9930520at2"/>
<evidence type="ECO:0000313" key="3">
    <source>
        <dbReference type="Proteomes" id="UP000001935"/>
    </source>
</evidence>
<dbReference type="Proteomes" id="UP000001935">
    <property type="component" value="Chromosome"/>
</dbReference>
<name>Q2IFT3_ANADE</name>
<reference evidence="2 3" key="1">
    <citation type="submission" date="2006-01" db="EMBL/GenBank/DDBJ databases">
        <title>Complete sequence of Anaeromyxobacter dehalogenans 2CP-C.</title>
        <authorList>
            <consortium name="US DOE Joint Genome Institute"/>
            <person name="Copeland A."/>
            <person name="Lucas S."/>
            <person name="Lapidus A."/>
            <person name="Barry K."/>
            <person name="Detter J.C."/>
            <person name="Glavina T."/>
            <person name="Hammon N."/>
            <person name="Israni S."/>
            <person name="Pitluck S."/>
            <person name="Brettin T."/>
            <person name="Bruce D."/>
            <person name="Han C."/>
            <person name="Tapia R."/>
            <person name="Gilna P."/>
            <person name="Kiss H."/>
            <person name="Schmutz J."/>
            <person name="Larimer F."/>
            <person name="Land M."/>
            <person name="Kyrpides N."/>
            <person name="Anderson I."/>
            <person name="Sanford R.A."/>
            <person name="Ritalahti K.M."/>
            <person name="Thomas H.S."/>
            <person name="Kirby J.R."/>
            <person name="Zhulin I.B."/>
            <person name="Loeffler F.E."/>
            <person name="Richardson P."/>
        </authorList>
    </citation>
    <scope>NUCLEOTIDE SEQUENCE [LARGE SCALE GENOMIC DNA]</scope>
    <source>
        <strain evidence="2 3">2CP-C</strain>
    </source>
</reference>
<dbReference type="AlphaFoldDB" id="Q2IFT3"/>
<proteinExistence type="predicted"/>
<dbReference type="HOGENOM" id="CLU_2520384_0_0_7"/>
<sequence>MATQYGALSYSSRTQSPARVMTRVMVEARRVLLGALATAAVVAFMSAVGWVALLALTVTIPFATIVVALAMAIRHFRQDRRALA</sequence>
<organism evidence="2 3">
    <name type="scientific">Anaeromyxobacter dehalogenans (strain 2CP-C)</name>
    <dbReference type="NCBI Taxonomy" id="290397"/>
    <lineage>
        <taxon>Bacteria</taxon>
        <taxon>Pseudomonadati</taxon>
        <taxon>Myxococcota</taxon>
        <taxon>Myxococcia</taxon>
        <taxon>Myxococcales</taxon>
        <taxon>Cystobacterineae</taxon>
        <taxon>Anaeromyxobacteraceae</taxon>
        <taxon>Anaeromyxobacter</taxon>
    </lineage>
</organism>
<evidence type="ECO:0000256" key="1">
    <source>
        <dbReference type="SAM" id="Phobius"/>
    </source>
</evidence>